<name>A0A1I1U8H0_9ACTN</name>
<dbReference type="GO" id="GO:0008684">
    <property type="term" value="F:2-oxopent-4-enoate hydratase activity"/>
    <property type="evidence" value="ECO:0007669"/>
    <property type="project" value="TreeGrafter"/>
</dbReference>
<sequence>MYVASIAQELADAARDAVPVAPLSERFPQLTLDDAYAVQAALVAGWTAGGAEVVGHKVGLTSSAMQQQLGVDSPDSGVLTDRMVFGDGAVLDAGGLVAPRVEAELAVVLGRDLAPGASRDEVVAAVDSVVIALEVIDSRIRDWRISLLDTVADNASSAAAVLGWPVPLGEAGDLRTVGITLHRNGVVVATGAGAAILGNPLYALVWLAGQEHAPPLRAGQVVLLGAVHAAVPLGAGDVVTATASGLGSVTATIGGRP</sequence>
<dbReference type="Pfam" id="PF01557">
    <property type="entry name" value="FAA_hydrolase"/>
    <property type="match status" value="1"/>
</dbReference>
<dbReference type="InterPro" id="IPR036663">
    <property type="entry name" value="Fumarylacetoacetase_C_sf"/>
</dbReference>
<feature type="domain" description="Fumarylacetoacetase-like C-terminal" evidence="2">
    <location>
        <begin position="96"/>
        <end position="253"/>
    </location>
</feature>
<dbReference type="InterPro" id="IPR011234">
    <property type="entry name" value="Fumarylacetoacetase-like_C"/>
</dbReference>
<evidence type="ECO:0000313" key="3">
    <source>
        <dbReference type="EMBL" id="SFD65033.1"/>
    </source>
</evidence>
<dbReference type="PANTHER" id="PTHR30143">
    <property type="entry name" value="ACID HYDRATASE"/>
    <property type="match status" value="1"/>
</dbReference>
<dbReference type="Proteomes" id="UP000199022">
    <property type="component" value="Unassembled WGS sequence"/>
</dbReference>
<dbReference type="Gene3D" id="3.90.850.10">
    <property type="entry name" value="Fumarylacetoacetase-like, C-terminal domain"/>
    <property type="match status" value="1"/>
</dbReference>
<dbReference type="STRING" id="1225127.SAMN05661030_3890"/>
<evidence type="ECO:0000313" key="4">
    <source>
        <dbReference type="Proteomes" id="UP000199022"/>
    </source>
</evidence>
<dbReference type="AlphaFoldDB" id="A0A1I1U8H0"/>
<dbReference type="EMBL" id="FOMD01000005">
    <property type="protein sequence ID" value="SFD65033.1"/>
    <property type="molecule type" value="Genomic_DNA"/>
</dbReference>
<dbReference type="OrthoDB" id="9792137at2"/>
<dbReference type="PANTHER" id="PTHR30143:SF0">
    <property type="entry name" value="2-KETO-4-PENTENOATE HYDRATASE"/>
    <property type="match status" value="1"/>
</dbReference>
<dbReference type="GO" id="GO:0005737">
    <property type="term" value="C:cytoplasm"/>
    <property type="evidence" value="ECO:0007669"/>
    <property type="project" value="TreeGrafter"/>
</dbReference>
<reference evidence="4" key="1">
    <citation type="submission" date="2016-10" db="EMBL/GenBank/DDBJ databases">
        <authorList>
            <person name="Varghese N."/>
            <person name="Submissions S."/>
        </authorList>
    </citation>
    <scope>NUCLEOTIDE SEQUENCE [LARGE SCALE GENOMIC DNA]</scope>
    <source>
        <strain evidence="4">DSM 45962</strain>
    </source>
</reference>
<evidence type="ECO:0000259" key="2">
    <source>
        <dbReference type="Pfam" id="PF01557"/>
    </source>
</evidence>
<protein>
    <submittedName>
        <fullName evidence="3">2-keto-4-pentenoate hydratase</fullName>
    </submittedName>
</protein>
<dbReference type="InterPro" id="IPR050772">
    <property type="entry name" value="Hydratase-Decarb/MhpD_sf"/>
</dbReference>
<keyword evidence="4" id="KW-1185">Reference proteome</keyword>
<accession>A0A1I1U8H0</accession>
<organism evidence="3 4">
    <name type="scientific">Klenkia taihuensis</name>
    <dbReference type="NCBI Taxonomy" id="1225127"/>
    <lineage>
        <taxon>Bacteria</taxon>
        <taxon>Bacillati</taxon>
        <taxon>Actinomycetota</taxon>
        <taxon>Actinomycetes</taxon>
        <taxon>Geodermatophilales</taxon>
        <taxon>Geodermatophilaceae</taxon>
        <taxon>Klenkia</taxon>
    </lineage>
</organism>
<dbReference type="SUPFAM" id="SSF56529">
    <property type="entry name" value="FAH"/>
    <property type="match status" value="1"/>
</dbReference>
<gene>
    <name evidence="3" type="ORF">SAMN05661030_3890</name>
</gene>
<evidence type="ECO:0000256" key="1">
    <source>
        <dbReference type="ARBA" id="ARBA00023239"/>
    </source>
</evidence>
<proteinExistence type="predicted"/>
<keyword evidence="1" id="KW-0456">Lyase</keyword>